<dbReference type="Proteomes" id="UP001620626">
    <property type="component" value="Unassembled WGS sequence"/>
</dbReference>
<evidence type="ECO:0000256" key="4">
    <source>
        <dbReference type="ARBA" id="ARBA00023242"/>
    </source>
</evidence>
<keyword evidence="4" id="KW-0539">Nucleus</keyword>
<dbReference type="Pfam" id="PF06179">
    <property type="entry name" value="Med22"/>
    <property type="match status" value="1"/>
</dbReference>
<evidence type="ECO:0000256" key="1">
    <source>
        <dbReference type="ARBA" id="ARBA00004123"/>
    </source>
</evidence>
<organism evidence="6 7">
    <name type="scientific">Heterodera trifolii</name>
    <dbReference type="NCBI Taxonomy" id="157864"/>
    <lineage>
        <taxon>Eukaryota</taxon>
        <taxon>Metazoa</taxon>
        <taxon>Ecdysozoa</taxon>
        <taxon>Nematoda</taxon>
        <taxon>Chromadorea</taxon>
        <taxon>Rhabditida</taxon>
        <taxon>Tylenchina</taxon>
        <taxon>Tylenchomorpha</taxon>
        <taxon>Tylenchoidea</taxon>
        <taxon>Heteroderidae</taxon>
        <taxon>Heteroderinae</taxon>
        <taxon>Heterodera</taxon>
    </lineage>
</organism>
<dbReference type="SUPFAM" id="SSF48452">
    <property type="entry name" value="TPR-like"/>
    <property type="match status" value="1"/>
</dbReference>
<keyword evidence="3" id="KW-0804">Transcription</keyword>
<evidence type="ECO:0000313" key="6">
    <source>
        <dbReference type="EMBL" id="KAL3124688.1"/>
    </source>
</evidence>
<sequence length="473" mass="54502">MAARSNTNKETLKNHQTSKTIATKKLVVQDYKNRLKDSIKSLNDNFECILGASKVNCDDATHRSNSAGKLGEHYAIRNEAIARAALLVKATNELKMLTNEIREFLTIRDFNFISNSISKAEEDFKKRLKQYENDYSALRMSISTMASEIDRELCRRIATLLEDNEQFDQSAVCHREIAAFCAKIGNHFMERRHLLKAAKLYYSAQMMIQRTNSECSAEFGKLMEQCYLEVIHGLLRSESSFNYFSIVGLVHFELAIQLNSLKEPFKAFIYLRRANRFVQGNLPLQIQIIENLCNLVLTVGKEHSAQVLFEVNSIWLSLPKREGMRQRMLSLEARIILLHLKQSKGMICSTVASSVFSLKRHFLSTYEGNWKDIERKSVATEKEFQLFSRFISSIQNDNFVESSHIYAVQLAKLLDLEGKEMCNELIDSLNFNEQKDSETDDIFASSEMLELEKRDKIFEILNNFTKFAKTPHV</sequence>
<reference evidence="6 7" key="1">
    <citation type="submission" date="2024-10" db="EMBL/GenBank/DDBJ databases">
        <authorList>
            <person name="Kim D."/>
        </authorList>
    </citation>
    <scope>NUCLEOTIDE SEQUENCE [LARGE SCALE GENOMIC DNA]</scope>
    <source>
        <strain evidence="6">BH-2024</strain>
    </source>
</reference>
<dbReference type="InterPro" id="IPR009332">
    <property type="entry name" value="Med22"/>
</dbReference>
<proteinExistence type="predicted"/>
<name>A0ABD2MAX5_9BILA</name>
<dbReference type="GO" id="GO:0005634">
    <property type="term" value="C:nucleus"/>
    <property type="evidence" value="ECO:0007669"/>
    <property type="project" value="UniProtKB-SubCell"/>
</dbReference>
<dbReference type="AlphaFoldDB" id="A0ABD2MAX5"/>
<feature type="coiled-coil region" evidence="5">
    <location>
        <begin position="87"/>
        <end position="141"/>
    </location>
</feature>
<evidence type="ECO:0008006" key="8">
    <source>
        <dbReference type="Google" id="ProtNLM"/>
    </source>
</evidence>
<gene>
    <name evidence="6" type="ORF">niasHT_001525</name>
</gene>
<dbReference type="InterPro" id="IPR011990">
    <property type="entry name" value="TPR-like_helical_dom_sf"/>
</dbReference>
<keyword evidence="7" id="KW-1185">Reference proteome</keyword>
<dbReference type="EMBL" id="JBICBT010000064">
    <property type="protein sequence ID" value="KAL3124688.1"/>
    <property type="molecule type" value="Genomic_DNA"/>
</dbReference>
<evidence type="ECO:0000256" key="3">
    <source>
        <dbReference type="ARBA" id="ARBA00023163"/>
    </source>
</evidence>
<comment type="subcellular location">
    <subcellularLocation>
        <location evidence="1">Nucleus</location>
    </subcellularLocation>
</comment>
<evidence type="ECO:0000256" key="2">
    <source>
        <dbReference type="ARBA" id="ARBA00023015"/>
    </source>
</evidence>
<protein>
    <recommendedName>
        <fullName evidence="8">Mediator complex subunit 22</fullName>
    </recommendedName>
</protein>
<keyword evidence="2" id="KW-0805">Transcription regulation</keyword>
<evidence type="ECO:0000313" key="7">
    <source>
        <dbReference type="Proteomes" id="UP001620626"/>
    </source>
</evidence>
<accession>A0ABD2MAX5</accession>
<evidence type="ECO:0000256" key="5">
    <source>
        <dbReference type="SAM" id="Coils"/>
    </source>
</evidence>
<keyword evidence="5" id="KW-0175">Coiled coil</keyword>
<comment type="caution">
    <text evidence="6">The sequence shown here is derived from an EMBL/GenBank/DDBJ whole genome shotgun (WGS) entry which is preliminary data.</text>
</comment>